<evidence type="ECO:0000313" key="1">
    <source>
        <dbReference type="EMBL" id="MBF9131230.1"/>
    </source>
</evidence>
<dbReference type="Proteomes" id="UP000638560">
    <property type="component" value="Unassembled WGS sequence"/>
</dbReference>
<reference evidence="1 2" key="1">
    <citation type="submission" date="2020-11" db="EMBL/GenBank/DDBJ databases">
        <title>A novel isolate from a Black sea contaminated sediment with potential to produce alkanes: Plantactinospora alkalitolerans sp. nov.</title>
        <authorList>
            <person name="Carro L."/>
            <person name="Veyisoglu A."/>
            <person name="Guven K."/>
            <person name="Schumann P."/>
            <person name="Klenk H.-P."/>
            <person name="Sahin N."/>
        </authorList>
    </citation>
    <scope>NUCLEOTIDE SEQUENCE [LARGE SCALE GENOMIC DNA]</scope>
    <source>
        <strain evidence="1 2">S1510</strain>
    </source>
</reference>
<name>A0ABS0GYE7_9ACTN</name>
<accession>A0ABS0GYE7</accession>
<sequence>MTDPGAVWSELTAPHPPNLSFFQSWKTFAPKSTGGAPSCATTVLSNHVVQVKDMPLYTL</sequence>
<comment type="caution">
    <text evidence="1">The sequence shown here is derived from an EMBL/GenBank/DDBJ whole genome shotgun (WGS) entry which is preliminary data.</text>
</comment>
<protein>
    <submittedName>
        <fullName evidence="1">Uncharacterized protein</fullName>
    </submittedName>
</protein>
<dbReference type="RefSeq" id="WP_196202790.1">
    <property type="nucleotide sequence ID" value="NZ_JADPUN010000185.1"/>
</dbReference>
<proteinExistence type="predicted"/>
<dbReference type="EMBL" id="JADPUN010000185">
    <property type="protein sequence ID" value="MBF9131230.1"/>
    <property type="molecule type" value="Genomic_DNA"/>
</dbReference>
<evidence type="ECO:0000313" key="2">
    <source>
        <dbReference type="Proteomes" id="UP000638560"/>
    </source>
</evidence>
<gene>
    <name evidence="1" type="ORF">I0C86_20020</name>
</gene>
<keyword evidence="2" id="KW-1185">Reference proteome</keyword>
<organism evidence="1 2">
    <name type="scientific">Plantactinospora alkalitolerans</name>
    <dbReference type="NCBI Taxonomy" id="2789879"/>
    <lineage>
        <taxon>Bacteria</taxon>
        <taxon>Bacillati</taxon>
        <taxon>Actinomycetota</taxon>
        <taxon>Actinomycetes</taxon>
        <taxon>Micromonosporales</taxon>
        <taxon>Micromonosporaceae</taxon>
        <taxon>Plantactinospora</taxon>
    </lineage>
</organism>